<dbReference type="GO" id="GO:0005634">
    <property type="term" value="C:nucleus"/>
    <property type="evidence" value="ECO:0007669"/>
    <property type="project" value="InterPro"/>
</dbReference>
<dbReference type="Ensembl" id="ENSLLET00000004864.1">
    <property type="protein sequence ID" value="ENSLLEP00000004656.1"/>
    <property type="gene ID" value="ENSLLEG00000002976.1"/>
</dbReference>
<evidence type="ECO:0000313" key="3">
    <source>
        <dbReference type="Ensembl" id="ENSLLEP00000004656.1"/>
    </source>
</evidence>
<dbReference type="PANTHER" id="PTHR10411:SF5">
    <property type="entry name" value="GROWTH ARREST AND DNA DAMAGE-INDUCIBLE PROTEIN GADD45 BETA"/>
    <property type="match status" value="1"/>
</dbReference>
<sequence>MSSSAALEAEPAFVEPGLSSFCQIMTLEDTAACDNPDMMHPAVAAVEEVLVAAQRRGSLTVGVYESAKLMNVDPDSVILCLLAADPEDEDDIALNIHFTLIQAFCCDNEINIVRLSGLQRLSEIVGGQTEPGAEPRDLHCILVTNPHAEPWTCSSLEAISNYCTESRCRNQWVPFLTLTNDEKPSTLT</sequence>
<dbReference type="InterPro" id="IPR004038">
    <property type="entry name" value="Ribosomal_eL8/eL30/eS12/Gad45"/>
</dbReference>
<evidence type="ECO:0000256" key="1">
    <source>
        <dbReference type="ARBA" id="ARBA00007361"/>
    </source>
</evidence>
<protein>
    <submittedName>
        <fullName evidence="3">Growth arrest and DNA damage inducible beta</fullName>
    </submittedName>
</protein>
<dbReference type="SUPFAM" id="SSF55315">
    <property type="entry name" value="L30e-like"/>
    <property type="match status" value="1"/>
</dbReference>
<dbReference type="Proteomes" id="UP000694569">
    <property type="component" value="Unplaced"/>
</dbReference>
<dbReference type="Pfam" id="PF01248">
    <property type="entry name" value="Ribosomal_L7Ae"/>
    <property type="match status" value="1"/>
</dbReference>
<dbReference type="InterPro" id="IPR029064">
    <property type="entry name" value="Ribosomal_eL30-like_sf"/>
</dbReference>
<accession>A0A8C5LVJ0</accession>
<gene>
    <name evidence="3" type="primary">GADD45B</name>
</gene>
<dbReference type="GeneTree" id="ENSGT00950000182964"/>
<name>A0A8C5LVJ0_9ANUR</name>
<evidence type="ECO:0000259" key="2">
    <source>
        <dbReference type="Pfam" id="PF01248"/>
    </source>
</evidence>
<dbReference type="AlphaFoldDB" id="A0A8C5LVJ0"/>
<dbReference type="InterPro" id="IPR024824">
    <property type="entry name" value="GADD45"/>
</dbReference>
<dbReference type="Gene3D" id="3.30.1330.30">
    <property type="match status" value="1"/>
</dbReference>
<reference evidence="3" key="1">
    <citation type="submission" date="2025-08" db="UniProtKB">
        <authorList>
            <consortium name="Ensembl"/>
        </authorList>
    </citation>
    <scope>IDENTIFICATION</scope>
</reference>
<comment type="similarity">
    <text evidence="1">Belongs to the GADD45 family.</text>
</comment>
<dbReference type="OrthoDB" id="5976967at2759"/>
<reference evidence="3" key="2">
    <citation type="submission" date="2025-09" db="UniProtKB">
        <authorList>
            <consortium name="Ensembl"/>
        </authorList>
    </citation>
    <scope>IDENTIFICATION</scope>
</reference>
<proteinExistence type="inferred from homology"/>
<feature type="domain" description="Ribosomal protein eL8/eL30/eS12/Gadd45" evidence="2">
    <location>
        <begin position="45"/>
        <end position="128"/>
    </location>
</feature>
<evidence type="ECO:0000313" key="4">
    <source>
        <dbReference type="Proteomes" id="UP000694569"/>
    </source>
</evidence>
<dbReference type="PANTHER" id="PTHR10411">
    <property type="entry name" value="GROWTH ARREST AND DNA DAMAGE-INDUCIBLE PROTEIN GADD45"/>
    <property type="match status" value="1"/>
</dbReference>
<organism evidence="3 4">
    <name type="scientific">Leptobrachium leishanense</name>
    <name type="common">Leishan spiny toad</name>
    <dbReference type="NCBI Taxonomy" id="445787"/>
    <lineage>
        <taxon>Eukaryota</taxon>
        <taxon>Metazoa</taxon>
        <taxon>Chordata</taxon>
        <taxon>Craniata</taxon>
        <taxon>Vertebrata</taxon>
        <taxon>Euteleostomi</taxon>
        <taxon>Amphibia</taxon>
        <taxon>Batrachia</taxon>
        <taxon>Anura</taxon>
        <taxon>Pelobatoidea</taxon>
        <taxon>Megophryidae</taxon>
        <taxon>Leptobrachium</taxon>
    </lineage>
</organism>
<dbReference type="GO" id="GO:0051726">
    <property type="term" value="P:regulation of cell cycle"/>
    <property type="evidence" value="ECO:0007669"/>
    <property type="project" value="InterPro"/>
</dbReference>
<dbReference type="GO" id="GO:0005737">
    <property type="term" value="C:cytoplasm"/>
    <property type="evidence" value="ECO:0007669"/>
    <property type="project" value="TreeGrafter"/>
</dbReference>
<keyword evidence="4" id="KW-1185">Reference proteome</keyword>